<feature type="compositionally biased region" description="Acidic residues" evidence="1">
    <location>
        <begin position="41"/>
        <end position="52"/>
    </location>
</feature>
<dbReference type="Proteomes" id="UP000053593">
    <property type="component" value="Unassembled WGS sequence"/>
</dbReference>
<proteinExistence type="predicted"/>
<keyword evidence="3" id="KW-1185">Reference proteome</keyword>
<gene>
    <name evidence="2" type="ORF">GYMLUDRAFT_49420</name>
</gene>
<accession>A0A0D0CE45</accession>
<feature type="compositionally biased region" description="Basic and acidic residues" evidence="1">
    <location>
        <begin position="22"/>
        <end position="32"/>
    </location>
</feature>
<dbReference type="AlphaFoldDB" id="A0A0D0CE45"/>
<reference evidence="2 3" key="1">
    <citation type="submission" date="2014-04" db="EMBL/GenBank/DDBJ databases">
        <title>Evolutionary Origins and Diversification of the Mycorrhizal Mutualists.</title>
        <authorList>
            <consortium name="DOE Joint Genome Institute"/>
            <consortium name="Mycorrhizal Genomics Consortium"/>
            <person name="Kohler A."/>
            <person name="Kuo A."/>
            <person name="Nagy L.G."/>
            <person name="Floudas D."/>
            <person name="Copeland A."/>
            <person name="Barry K.W."/>
            <person name="Cichocki N."/>
            <person name="Veneault-Fourrey C."/>
            <person name="LaButti K."/>
            <person name="Lindquist E.A."/>
            <person name="Lipzen A."/>
            <person name="Lundell T."/>
            <person name="Morin E."/>
            <person name="Murat C."/>
            <person name="Riley R."/>
            <person name="Ohm R."/>
            <person name="Sun H."/>
            <person name="Tunlid A."/>
            <person name="Henrissat B."/>
            <person name="Grigoriev I.V."/>
            <person name="Hibbett D.S."/>
            <person name="Martin F."/>
        </authorList>
    </citation>
    <scope>NUCLEOTIDE SEQUENCE [LARGE SCALE GENOMIC DNA]</scope>
    <source>
        <strain evidence="2 3">FD-317 M1</strain>
    </source>
</reference>
<sequence length="73" mass="7946">MTLTTNESPGLGDHGQQGISSFERDHVYRPVCEEMGLADQDVQDPEHEDDDDPPNKPGGAQKKKANPRLGSNS</sequence>
<dbReference type="HOGENOM" id="CLU_193949_0_0_1"/>
<name>A0A0D0CE45_9AGAR</name>
<dbReference type="EMBL" id="KN834831">
    <property type="protein sequence ID" value="KIK53253.1"/>
    <property type="molecule type" value="Genomic_DNA"/>
</dbReference>
<evidence type="ECO:0000313" key="3">
    <source>
        <dbReference type="Proteomes" id="UP000053593"/>
    </source>
</evidence>
<evidence type="ECO:0000256" key="1">
    <source>
        <dbReference type="SAM" id="MobiDB-lite"/>
    </source>
</evidence>
<organism evidence="2 3">
    <name type="scientific">Collybiopsis luxurians FD-317 M1</name>
    <dbReference type="NCBI Taxonomy" id="944289"/>
    <lineage>
        <taxon>Eukaryota</taxon>
        <taxon>Fungi</taxon>
        <taxon>Dikarya</taxon>
        <taxon>Basidiomycota</taxon>
        <taxon>Agaricomycotina</taxon>
        <taxon>Agaricomycetes</taxon>
        <taxon>Agaricomycetidae</taxon>
        <taxon>Agaricales</taxon>
        <taxon>Marasmiineae</taxon>
        <taxon>Omphalotaceae</taxon>
        <taxon>Collybiopsis</taxon>
        <taxon>Collybiopsis luxurians</taxon>
    </lineage>
</organism>
<feature type="region of interest" description="Disordered" evidence="1">
    <location>
        <begin position="1"/>
        <end position="73"/>
    </location>
</feature>
<dbReference type="Gene3D" id="3.20.200.10">
    <property type="entry name" value="MHCK/EF2 kinase"/>
    <property type="match status" value="1"/>
</dbReference>
<evidence type="ECO:0000313" key="2">
    <source>
        <dbReference type="EMBL" id="KIK53253.1"/>
    </source>
</evidence>
<protein>
    <submittedName>
        <fullName evidence="2">Uncharacterized protein</fullName>
    </submittedName>
</protein>